<dbReference type="InterPro" id="IPR024437">
    <property type="entry name" value="DUF3825"/>
</dbReference>
<dbReference type="Pfam" id="PF12873">
    <property type="entry name" value="DUF3825"/>
    <property type="match status" value="1"/>
</dbReference>
<keyword evidence="4" id="KW-1185">Reference proteome</keyword>
<feature type="compositionally biased region" description="Polar residues" evidence="1">
    <location>
        <begin position="1"/>
        <end position="11"/>
    </location>
</feature>
<name>A0ABW3Y672_9ACTN</name>
<evidence type="ECO:0000256" key="1">
    <source>
        <dbReference type="SAM" id="MobiDB-lite"/>
    </source>
</evidence>
<sequence length="320" mass="35632">MSSEQQGSASPTDLARLKRHFDGAAQSPPVPPAQRAPRPSGLPGAGNALFDYAHLGYVRSGASLRDGTGDADLFDRLAGMAETERWDGLEEEVQGGNRILRNYIRWTFERAQQQGKISTSTDGAHSAFNTGLATPRQETIYGLFRRSNRPDKTWTFVDWRLESGRDFMDHFPPSARPDFVTYTENPADYIYDWHRELVVSEGHILNEQGNIDRFPASLQGNPHLARMALKGAVEGAETRVRRNYKAAVPTWYPAQDTVQLLLPLSLLDASTVDLALVVSRQGEFYRGHTVLTTAMAYNNARLLARPDSDWLQPATEDEAA</sequence>
<dbReference type="EMBL" id="JBHTMP010000002">
    <property type="protein sequence ID" value="MFD1319942.1"/>
    <property type="molecule type" value="Genomic_DNA"/>
</dbReference>
<evidence type="ECO:0000313" key="4">
    <source>
        <dbReference type="Proteomes" id="UP001597260"/>
    </source>
</evidence>
<feature type="domain" description="DUF3825" evidence="2">
    <location>
        <begin position="77"/>
        <end position="310"/>
    </location>
</feature>
<protein>
    <submittedName>
        <fullName evidence="3">DUF3825 domain-containing protein</fullName>
    </submittedName>
</protein>
<dbReference type="Proteomes" id="UP001597260">
    <property type="component" value="Unassembled WGS sequence"/>
</dbReference>
<organism evidence="3 4">
    <name type="scientific">Micromonospora sonneratiae</name>
    <dbReference type="NCBI Taxonomy" id="1184706"/>
    <lineage>
        <taxon>Bacteria</taxon>
        <taxon>Bacillati</taxon>
        <taxon>Actinomycetota</taxon>
        <taxon>Actinomycetes</taxon>
        <taxon>Micromonosporales</taxon>
        <taxon>Micromonosporaceae</taxon>
        <taxon>Micromonospora</taxon>
    </lineage>
</organism>
<comment type="caution">
    <text evidence="3">The sequence shown here is derived from an EMBL/GenBank/DDBJ whole genome shotgun (WGS) entry which is preliminary data.</text>
</comment>
<evidence type="ECO:0000313" key="3">
    <source>
        <dbReference type="EMBL" id="MFD1319942.1"/>
    </source>
</evidence>
<gene>
    <name evidence="3" type="ORF">ACFQ4H_02440</name>
</gene>
<evidence type="ECO:0000259" key="2">
    <source>
        <dbReference type="Pfam" id="PF12873"/>
    </source>
</evidence>
<accession>A0ABW3Y672</accession>
<dbReference type="RefSeq" id="WP_377566427.1">
    <property type="nucleotide sequence ID" value="NZ_JBHTMP010000002.1"/>
</dbReference>
<reference evidence="4" key="1">
    <citation type="journal article" date="2019" name="Int. J. Syst. Evol. Microbiol.">
        <title>The Global Catalogue of Microorganisms (GCM) 10K type strain sequencing project: providing services to taxonomists for standard genome sequencing and annotation.</title>
        <authorList>
            <consortium name="The Broad Institute Genomics Platform"/>
            <consortium name="The Broad Institute Genome Sequencing Center for Infectious Disease"/>
            <person name="Wu L."/>
            <person name="Ma J."/>
        </authorList>
    </citation>
    <scope>NUCLEOTIDE SEQUENCE [LARGE SCALE GENOMIC DNA]</scope>
    <source>
        <strain evidence="4">JCM 31037</strain>
    </source>
</reference>
<proteinExistence type="predicted"/>
<feature type="region of interest" description="Disordered" evidence="1">
    <location>
        <begin position="1"/>
        <end position="44"/>
    </location>
</feature>